<name>A0ABP0TGE0_9BRYO</name>
<proteinExistence type="predicted"/>
<sequence length="114" mass="13306">MQICHHHKVQDEALLHFTRCSAMQCRRISAADPLLVNIIDRKKPGDEGPGIRELLLLIAQIRADTDWDQIRERARSIDRPNVRGSFRVLIQLCARHEYPVARFRLSIELSRRDL</sequence>
<keyword evidence="2" id="KW-1185">Reference proteome</keyword>
<protein>
    <submittedName>
        <fullName evidence="1">Uncharacterized protein</fullName>
    </submittedName>
</protein>
<accession>A0ABP0TGE0</accession>
<gene>
    <name evidence="1" type="ORF">CSSPTR1EN2_LOCUS3241</name>
</gene>
<organism evidence="1 2">
    <name type="scientific">Sphagnum troendelagicum</name>
    <dbReference type="NCBI Taxonomy" id="128251"/>
    <lineage>
        <taxon>Eukaryota</taxon>
        <taxon>Viridiplantae</taxon>
        <taxon>Streptophyta</taxon>
        <taxon>Embryophyta</taxon>
        <taxon>Bryophyta</taxon>
        <taxon>Sphagnophytina</taxon>
        <taxon>Sphagnopsida</taxon>
        <taxon>Sphagnales</taxon>
        <taxon>Sphagnaceae</taxon>
        <taxon>Sphagnum</taxon>
    </lineage>
</organism>
<evidence type="ECO:0000313" key="1">
    <source>
        <dbReference type="EMBL" id="CAK9195973.1"/>
    </source>
</evidence>
<dbReference type="EMBL" id="OZ019903">
    <property type="protein sequence ID" value="CAK9195973.1"/>
    <property type="molecule type" value="Genomic_DNA"/>
</dbReference>
<reference evidence="1" key="1">
    <citation type="submission" date="2024-02" db="EMBL/GenBank/DDBJ databases">
        <authorList>
            <consortium name="ELIXIR-Norway"/>
            <consortium name="Elixir Norway"/>
        </authorList>
    </citation>
    <scope>NUCLEOTIDE SEQUENCE</scope>
</reference>
<evidence type="ECO:0000313" key="2">
    <source>
        <dbReference type="Proteomes" id="UP001497512"/>
    </source>
</evidence>
<dbReference type="Proteomes" id="UP001497512">
    <property type="component" value="Chromosome 11"/>
</dbReference>